<feature type="region of interest" description="Disordered" evidence="2">
    <location>
        <begin position="301"/>
        <end position="342"/>
    </location>
</feature>
<protein>
    <recommendedName>
        <fullName evidence="4">Teneurin-like YD-shell domain-containing protein</fullName>
    </recommendedName>
</protein>
<name>A0A5E6ZT32_PSEFL</name>
<keyword evidence="3" id="KW-1133">Transmembrane helix</keyword>
<dbReference type="InterPro" id="IPR022385">
    <property type="entry name" value="Rhs_assc_core"/>
</dbReference>
<dbReference type="AlphaFoldDB" id="A0A5E6ZT32"/>
<dbReference type="NCBIfam" id="TIGR03696">
    <property type="entry name" value="Rhs_assc_core"/>
    <property type="match status" value="1"/>
</dbReference>
<sequence>MTTAPTPMCRYHYDALDLIAGMACAGQASLQRFYRRQHLVTERQGQASQSVFQHGEQLLAVQSSENDILKSQLLATDQQRSVLQLIDSLGSLPKVYTPYGHHRAESGLSSLLGFNGERRDPVTGCYLLGNGRRGFNPVLMRFNSPDRLSPFGQGGLNSYAYCLGDPRNFSDPTGSFAEIGRLITSILSVSNTRLGMSRAIPSYNLAKDALRFGALRHLPARQSFAAVSTVTASGAVLTTGLVGVASAVVAIVEDPEAAAILGYVALGLTTLAIASRVGTYWAVKKPGTEAALMSFVKNKGQMKSATPPSSSRPSSASSMSFEASAPPQTPGTFRSDPVTMGGKRSYDEMIGVEFDRPFLKARRQRAPLNSNKKIRRA</sequence>
<organism evidence="5 6">
    <name type="scientific">Pseudomonas fluorescens</name>
    <dbReference type="NCBI Taxonomy" id="294"/>
    <lineage>
        <taxon>Bacteria</taxon>
        <taxon>Pseudomonadati</taxon>
        <taxon>Pseudomonadota</taxon>
        <taxon>Gammaproteobacteria</taxon>
        <taxon>Pseudomonadales</taxon>
        <taxon>Pseudomonadaceae</taxon>
        <taxon>Pseudomonas</taxon>
    </lineage>
</organism>
<dbReference type="OrthoDB" id="5905222at2"/>
<keyword evidence="3" id="KW-0812">Transmembrane</keyword>
<keyword evidence="3" id="KW-0472">Membrane</keyword>
<dbReference type="SUPFAM" id="SSF56399">
    <property type="entry name" value="ADP-ribosylation"/>
    <property type="match status" value="1"/>
</dbReference>
<dbReference type="InterPro" id="IPR056823">
    <property type="entry name" value="TEN-like_YD-shell"/>
</dbReference>
<gene>
    <name evidence="5" type="ORF">PS704_00165</name>
</gene>
<feature type="compositionally biased region" description="Low complexity" evidence="2">
    <location>
        <begin position="304"/>
        <end position="326"/>
    </location>
</feature>
<keyword evidence="1" id="KW-0677">Repeat</keyword>
<dbReference type="Proteomes" id="UP000326557">
    <property type="component" value="Unassembled WGS sequence"/>
</dbReference>
<evidence type="ECO:0000313" key="5">
    <source>
        <dbReference type="EMBL" id="VVN67113.1"/>
    </source>
</evidence>
<evidence type="ECO:0000256" key="1">
    <source>
        <dbReference type="ARBA" id="ARBA00022737"/>
    </source>
</evidence>
<accession>A0A5E6ZT32</accession>
<dbReference type="Pfam" id="PF25023">
    <property type="entry name" value="TEN_YD-shell"/>
    <property type="match status" value="1"/>
</dbReference>
<reference evidence="5 6" key="1">
    <citation type="submission" date="2019-09" db="EMBL/GenBank/DDBJ databases">
        <authorList>
            <person name="Chandra G."/>
            <person name="Truman W A."/>
        </authorList>
    </citation>
    <scope>NUCLEOTIDE SEQUENCE [LARGE SCALE GENOMIC DNA]</scope>
    <source>
        <strain evidence="5">PS704</strain>
    </source>
</reference>
<feature type="transmembrane region" description="Helical" evidence="3">
    <location>
        <begin position="258"/>
        <end position="283"/>
    </location>
</feature>
<feature type="transmembrane region" description="Helical" evidence="3">
    <location>
        <begin position="224"/>
        <end position="252"/>
    </location>
</feature>
<evidence type="ECO:0000259" key="4">
    <source>
        <dbReference type="Pfam" id="PF25023"/>
    </source>
</evidence>
<feature type="domain" description="Teneurin-like YD-shell" evidence="4">
    <location>
        <begin position="10"/>
        <end position="146"/>
    </location>
</feature>
<proteinExistence type="predicted"/>
<dbReference type="Gene3D" id="2.180.10.10">
    <property type="entry name" value="RHS repeat-associated core"/>
    <property type="match status" value="1"/>
</dbReference>
<evidence type="ECO:0000313" key="6">
    <source>
        <dbReference type="Proteomes" id="UP000326557"/>
    </source>
</evidence>
<dbReference type="RefSeq" id="WP_150635938.1">
    <property type="nucleotide sequence ID" value="NZ_CABVHP010000001.1"/>
</dbReference>
<evidence type="ECO:0000256" key="2">
    <source>
        <dbReference type="SAM" id="MobiDB-lite"/>
    </source>
</evidence>
<evidence type="ECO:0000256" key="3">
    <source>
        <dbReference type="SAM" id="Phobius"/>
    </source>
</evidence>
<dbReference type="EMBL" id="CABVHP010000001">
    <property type="protein sequence ID" value="VVN67113.1"/>
    <property type="molecule type" value="Genomic_DNA"/>
</dbReference>